<name>A0A6P7XLX8_9AMPH</name>
<evidence type="ECO:0000256" key="3">
    <source>
        <dbReference type="ARBA" id="ARBA00004639"/>
    </source>
</evidence>
<dbReference type="OrthoDB" id="9982095at2759"/>
<dbReference type="GO" id="GO:0005886">
    <property type="term" value="C:plasma membrane"/>
    <property type="evidence" value="ECO:0007669"/>
    <property type="project" value="UniProtKB-SubCell"/>
</dbReference>
<evidence type="ECO:0000313" key="17">
    <source>
        <dbReference type="Proteomes" id="UP000515156"/>
    </source>
</evidence>
<keyword evidence="12" id="KW-1015">Disulfide bond</keyword>
<dbReference type="CTD" id="9445"/>
<dbReference type="KEGG" id="muo:115468636"/>
<dbReference type="InterPro" id="IPR040145">
    <property type="entry name" value="ITM2"/>
</dbReference>
<keyword evidence="9 15" id="KW-1133">Transmembrane helix</keyword>
<reference evidence="18 19" key="1">
    <citation type="submission" date="2025-04" db="UniProtKB">
        <authorList>
            <consortium name="RefSeq"/>
        </authorList>
    </citation>
    <scope>IDENTIFICATION</scope>
</reference>
<comment type="subcellular location">
    <subcellularLocation>
        <location evidence="2">Cell membrane</location>
        <topology evidence="2">Single-pass type II membrane protein</topology>
    </subcellularLocation>
    <subcellularLocation>
        <location evidence="3">Endosome membrane</location>
        <topology evidence="3">Single-pass type II membrane protein</topology>
    </subcellularLocation>
    <subcellularLocation>
        <location evidence="1">Golgi apparatus membrane</location>
        <topology evidence="1">Single-pass type II membrane protein</topology>
    </subcellularLocation>
</comment>
<dbReference type="PANTHER" id="PTHR10962">
    <property type="entry name" value="INTEGRAL TRANSMEMBRANE PROTEIN 2"/>
    <property type="match status" value="1"/>
</dbReference>
<dbReference type="RefSeq" id="XP_030056347.1">
    <property type="nucleotide sequence ID" value="XM_030200487.1"/>
</dbReference>
<dbReference type="AlphaFoldDB" id="A0A6P7XLX8"/>
<evidence type="ECO:0000256" key="6">
    <source>
        <dbReference type="ARBA" id="ARBA00022692"/>
    </source>
</evidence>
<evidence type="ECO:0000256" key="14">
    <source>
        <dbReference type="ARBA" id="ARBA00040336"/>
    </source>
</evidence>
<dbReference type="Proteomes" id="UP000515156">
    <property type="component" value="Chromosome 4"/>
</dbReference>
<dbReference type="GO" id="GO:0070062">
    <property type="term" value="C:extracellular exosome"/>
    <property type="evidence" value="ECO:0007669"/>
    <property type="project" value="TreeGrafter"/>
</dbReference>
<evidence type="ECO:0000256" key="11">
    <source>
        <dbReference type="ARBA" id="ARBA00023136"/>
    </source>
</evidence>
<dbReference type="GO" id="GO:0001540">
    <property type="term" value="F:amyloid-beta binding"/>
    <property type="evidence" value="ECO:0007669"/>
    <property type="project" value="TreeGrafter"/>
</dbReference>
<evidence type="ECO:0000256" key="15">
    <source>
        <dbReference type="SAM" id="Phobius"/>
    </source>
</evidence>
<evidence type="ECO:0000256" key="5">
    <source>
        <dbReference type="ARBA" id="ARBA00022475"/>
    </source>
</evidence>
<evidence type="ECO:0000256" key="2">
    <source>
        <dbReference type="ARBA" id="ARBA00004401"/>
    </source>
</evidence>
<keyword evidence="11 15" id="KW-0472">Membrane</keyword>
<dbReference type="GO" id="GO:0042985">
    <property type="term" value="P:negative regulation of amyloid precursor protein biosynthetic process"/>
    <property type="evidence" value="ECO:0007669"/>
    <property type="project" value="TreeGrafter"/>
</dbReference>
<dbReference type="GeneID" id="115468636"/>
<dbReference type="GO" id="GO:0000139">
    <property type="term" value="C:Golgi membrane"/>
    <property type="evidence" value="ECO:0007669"/>
    <property type="project" value="UniProtKB-SubCell"/>
</dbReference>
<keyword evidence="10" id="KW-0333">Golgi apparatus</keyword>
<dbReference type="PROSITE" id="PS50869">
    <property type="entry name" value="BRICHOS"/>
    <property type="match status" value="1"/>
</dbReference>
<feature type="transmembrane region" description="Helical" evidence="15">
    <location>
        <begin position="45"/>
        <end position="69"/>
    </location>
</feature>
<keyword evidence="7" id="KW-0967">Endosome</keyword>
<organism evidence="17 18">
    <name type="scientific">Microcaecilia unicolor</name>
    <dbReference type="NCBI Taxonomy" id="1415580"/>
    <lineage>
        <taxon>Eukaryota</taxon>
        <taxon>Metazoa</taxon>
        <taxon>Chordata</taxon>
        <taxon>Craniata</taxon>
        <taxon>Vertebrata</taxon>
        <taxon>Euteleostomi</taxon>
        <taxon>Amphibia</taxon>
        <taxon>Gymnophiona</taxon>
        <taxon>Siphonopidae</taxon>
        <taxon>Microcaecilia</taxon>
    </lineage>
</organism>
<keyword evidence="8" id="KW-0735">Signal-anchor</keyword>
<dbReference type="Pfam" id="PF04089">
    <property type="entry name" value="BRICHOS"/>
    <property type="match status" value="1"/>
</dbReference>
<evidence type="ECO:0000256" key="10">
    <source>
        <dbReference type="ARBA" id="ARBA00023034"/>
    </source>
</evidence>
<proteinExistence type="inferred from homology"/>
<keyword evidence="17" id="KW-1185">Reference proteome</keyword>
<evidence type="ECO:0000259" key="16">
    <source>
        <dbReference type="PROSITE" id="PS50869"/>
    </source>
</evidence>
<dbReference type="PANTHER" id="PTHR10962:SF4">
    <property type="entry name" value="INTEGRAL MEMBRANE PROTEIN 2B"/>
    <property type="match status" value="1"/>
</dbReference>
<evidence type="ECO:0000256" key="1">
    <source>
        <dbReference type="ARBA" id="ARBA00004323"/>
    </source>
</evidence>
<keyword evidence="5" id="KW-1003">Cell membrane</keyword>
<evidence type="ECO:0000256" key="7">
    <source>
        <dbReference type="ARBA" id="ARBA00022753"/>
    </source>
</evidence>
<accession>A0A6P7XLX8</accession>
<dbReference type="InterPro" id="IPR007084">
    <property type="entry name" value="BRICHOS_dom"/>
</dbReference>
<gene>
    <name evidence="18 19" type="primary">ITM2B</name>
</gene>
<evidence type="ECO:0000313" key="19">
    <source>
        <dbReference type="RefSeq" id="XP_030056348.1"/>
    </source>
</evidence>
<protein>
    <recommendedName>
        <fullName evidence="14">Integral membrane protein 2B</fullName>
    </recommendedName>
</protein>
<dbReference type="SMART" id="SM01039">
    <property type="entry name" value="BRICHOS"/>
    <property type="match status" value="1"/>
</dbReference>
<evidence type="ECO:0000256" key="8">
    <source>
        <dbReference type="ARBA" id="ARBA00022968"/>
    </source>
</evidence>
<evidence type="ECO:0000256" key="12">
    <source>
        <dbReference type="ARBA" id="ARBA00023157"/>
    </source>
</evidence>
<evidence type="ECO:0000256" key="4">
    <source>
        <dbReference type="ARBA" id="ARBA00006794"/>
    </source>
</evidence>
<evidence type="ECO:0000256" key="9">
    <source>
        <dbReference type="ARBA" id="ARBA00022989"/>
    </source>
</evidence>
<feature type="domain" description="BRICHOS" evidence="16">
    <location>
        <begin position="242"/>
        <end position="336"/>
    </location>
</feature>
<dbReference type="RefSeq" id="XP_030056348.1">
    <property type="nucleotide sequence ID" value="XM_030200488.1"/>
</dbReference>
<keyword evidence="13" id="KW-0325">Glycoprotein</keyword>
<comment type="similarity">
    <text evidence="4">Belongs to the ITM2 family.</text>
</comment>
<dbReference type="GO" id="GO:0010008">
    <property type="term" value="C:endosome membrane"/>
    <property type="evidence" value="ECO:0007669"/>
    <property type="project" value="UniProtKB-SubCell"/>
</dbReference>
<sequence>MVKLNFNAALVQKDAPKEEEKCEVRLIVPENEDQGDVVPARQRRAWCWCMCFSLVFMLASVIFGGAYLYKYFVFQQRGVYFCGVDNIQNDKTLTQPANESSASLYHSDKEGIEIAKKGDVEFLSGPIPEFSDGDPSRVVHEFDKDDTTLTELPSDPLAILHRSFKEDIEILVEEVAELLDRRNPAFIDSGSTETAHDFNENEMIPTELPKDSSRSHHQSIQEGIEILEEENVEFINVPIPEFGDSDPSRIVHDFSKNVTAYLDLRLDTCYVIPLNTSVVMPPRNFMELLKNIRAGKYMPRSYLIREQMIITEQIENVDHLGVFVSQMCRGKKTYKLKRKENAQGIQKRNVGNCHKILHFEGRLAVETLICEQ</sequence>
<evidence type="ECO:0000313" key="18">
    <source>
        <dbReference type="RefSeq" id="XP_030056347.1"/>
    </source>
</evidence>
<keyword evidence="6 15" id="KW-0812">Transmembrane</keyword>
<evidence type="ECO:0000256" key="13">
    <source>
        <dbReference type="ARBA" id="ARBA00023180"/>
    </source>
</evidence>